<reference evidence="6 7" key="1">
    <citation type="journal article" date="2015" name="Sci. Rep.">
        <title>Genome of the facultative scuticociliatosis pathogen Pseudocohnilembus persalinus provides insight into its virulence through horizontal gene transfer.</title>
        <authorList>
            <person name="Xiong J."/>
            <person name="Wang G."/>
            <person name="Cheng J."/>
            <person name="Tian M."/>
            <person name="Pan X."/>
            <person name="Warren A."/>
            <person name="Jiang C."/>
            <person name="Yuan D."/>
            <person name="Miao W."/>
        </authorList>
    </citation>
    <scope>NUCLEOTIDE SEQUENCE [LARGE SCALE GENOMIC DNA]</scope>
    <source>
        <strain evidence="6">36N120E</strain>
    </source>
</reference>
<comment type="catalytic activity">
    <reaction evidence="5">
        <text>L-glutamyl-[protein] + L-glutamate + ATP = gamma-L-glutamyl-L-glutamyl-[protein] + ADP + phosphate + H(+)</text>
        <dbReference type="Rhea" id="RHEA:60144"/>
        <dbReference type="Rhea" id="RHEA-COMP:10208"/>
        <dbReference type="Rhea" id="RHEA-COMP:15517"/>
        <dbReference type="ChEBI" id="CHEBI:15378"/>
        <dbReference type="ChEBI" id="CHEBI:29973"/>
        <dbReference type="ChEBI" id="CHEBI:29985"/>
        <dbReference type="ChEBI" id="CHEBI:30616"/>
        <dbReference type="ChEBI" id="CHEBI:43474"/>
        <dbReference type="ChEBI" id="CHEBI:143622"/>
        <dbReference type="ChEBI" id="CHEBI:456216"/>
    </reaction>
    <physiologicalReaction direction="left-to-right" evidence="5">
        <dbReference type="Rhea" id="RHEA:60145"/>
    </physiologicalReaction>
</comment>
<dbReference type="SUPFAM" id="SSF56059">
    <property type="entry name" value="Glutathione synthetase ATP-binding domain-like"/>
    <property type="match status" value="1"/>
</dbReference>
<dbReference type="GO" id="GO:0036064">
    <property type="term" value="C:ciliary basal body"/>
    <property type="evidence" value="ECO:0007669"/>
    <property type="project" value="TreeGrafter"/>
</dbReference>
<keyword evidence="2" id="KW-0547">Nucleotide-binding</keyword>
<gene>
    <name evidence="6" type="ORF">PPERSA_07027</name>
</gene>
<evidence type="ECO:0000256" key="4">
    <source>
        <dbReference type="ARBA" id="ARBA00041448"/>
    </source>
</evidence>
<dbReference type="Pfam" id="PF03133">
    <property type="entry name" value="TTL"/>
    <property type="match status" value="1"/>
</dbReference>
<dbReference type="GO" id="GO:0015631">
    <property type="term" value="F:tubulin binding"/>
    <property type="evidence" value="ECO:0007669"/>
    <property type="project" value="TreeGrafter"/>
</dbReference>
<dbReference type="InParanoid" id="A0A0V0QLL2"/>
<dbReference type="InterPro" id="IPR004344">
    <property type="entry name" value="TTL/TTLL_fam"/>
</dbReference>
<dbReference type="PANTHER" id="PTHR12241:SF145">
    <property type="entry name" value="TUBULIN POLYGLUTAMYLASE TTLL5"/>
    <property type="match status" value="1"/>
</dbReference>
<evidence type="ECO:0000256" key="3">
    <source>
        <dbReference type="ARBA" id="ARBA00022840"/>
    </source>
</evidence>
<dbReference type="GO" id="GO:0005524">
    <property type="term" value="F:ATP binding"/>
    <property type="evidence" value="ECO:0007669"/>
    <property type="project" value="UniProtKB-KW"/>
</dbReference>
<protein>
    <recommendedName>
        <fullName evidence="4">Tubulin--tyrosine ligase-like protein 5</fullName>
    </recommendedName>
</protein>
<accession>A0A0V0QLL2</accession>
<dbReference type="Gene3D" id="3.30.470.20">
    <property type="entry name" value="ATP-grasp fold, B domain"/>
    <property type="match status" value="1"/>
</dbReference>
<dbReference type="Proteomes" id="UP000054937">
    <property type="component" value="Unassembled WGS sequence"/>
</dbReference>
<evidence type="ECO:0000313" key="6">
    <source>
        <dbReference type="EMBL" id="KRX03199.1"/>
    </source>
</evidence>
<dbReference type="PROSITE" id="PS51221">
    <property type="entry name" value="TTL"/>
    <property type="match status" value="1"/>
</dbReference>
<dbReference type="OMA" id="DYLGSKW"/>
<evidence type="ECO:0000256" key="2">
    <source>
        <dbReference type="ARBA" id="ARBA00022741"/>
    </source>
</evidence>
<name>A0A0V0QLL2_PSEPJ</name>
<dbReference type="OrthoDB" id="429138at2759"/>
<proteinExistence type="predicted"/>
<dbReference type="GO" id="GO:0070740">
    <property type="term" value="F:tubulin-glutamic acid ligase activity"/>
    <property type="evidence" value="ECO:0007669"/>
    <property type="project" value="TreeGrafter"/>
</dbReference>
<sequence>MEEESLDDIINILNQSTTLYSKKQGLNIIQEERQKENKSQIKDNVQENLTKEKNTSQLKQQQQIKRKDSKNKDALSEFCLNYAQKPQLNQKNSSNTQKDTLINNQINKEDSFYASSLLNNNNNNLNNTLMQQQQKQNLGIGKIRYLSFMPWDGNPVTELDKTNGYHYTVINGTGNRVLKGTMEANGFTETNNNDWSIMWSCNTIKSEIYNSLMPYQKVNHFPKSIEITRKDLMNRNLSKMQIQYGLANFNFFPKTYILPSENHIFQDESEKAKGQWYICKPSGSSQGKGIFITDKPQEILQKLQGGNQYVVSHYIMNPLLINNLKFDLRVYVVVTSIHPLRIYVYEDGLTRFATQEYNVLKGDQKNRFAHLTNYSINKNGTNFVKNNNATLDAEGSKWSLSALKDFLRINNLNSEQIFDRMDDLIIKTIISIEQQINGAFEMHVPFRNNCFQLFGFDILIDNNYKPWLIEVNLAPSLNGDSPLDLKIKGGLLADIFTLIGVVPKDQRYTVDTSYNYTNNNILKDKNYTNILQNASKTKNSTFNRQNLSNLEKYIIKESEDELKSILYQSKQLEILKGFILLLKV</sequence>
<dbReference type="PANTHER" id="PTHR12241">
    <property type="entry name" value="TUBULIN POLYGLUTAMYLASE"/>
    <property type="match status" value="1"/>
</dbReference>
<keyword evidence="7" id="KW-1185">Reference proteome</keyword>
<evidence type="ECO:0000313" key="7">
    <source>
        <dbReference type="Proteomes" id="UP000054937"/>
    </source>
</evidence>
<keyword evidence="3" id="KW-0067">ATP-binding</keyword>
<dbReference type="EMBL" id="LDAU01000142">
    <property type="protein sequence ID" value="KRX03199.1"/>
    <property type="molecule type" value="Genomic_DNA"/>
</dbReference>
<evidence type="ECO:0000256" key="5">
    <source>
        <dbReference type="ARBA" id="ARBA00049274"/>
    </source>
</evidence>
<organism evidence="6 7">
    <name type="scientific">Pseudocohnilembus persalinus</name>
    <name type="common">Ciliate</name>
    <dbReference type="NCBI Taxonomy" id="266149"/>
    <lineage>
        <taxon>Eukaryota</taxon>
        <taxon>Sar</taxon>
        <taxon>Alveolata</taxon>
        <taxon>Ciliophora</taxon>
        <taxon>Intramacronucleata</taxon>
        <taxon>Oligohymenophorea</taxon>
        <taxon>Scuticociliatia</taxon>
        <taxon>Philasterida</taxon>
        <taxon>Pseudocohnilembidae</taxon>
        <taxon>Pseudocohnilembus</taxon>
    </lineage>
</organism>
<evidence type="ECO:0000256" key="1">
    <source>
        <dbReference type="ARBA" id="ARBA00022598"/>
    </source>
</evidence>
<dbReference type="GO" id="GO:0000226">
    <property type="term" value="P:microtubule cytoskeleton organization"/>
    <property type="evidence" value="ECO:0007669"/>
    <property type="project" value="TreeGrafter"/>
</dbReference>
<dbReference type="AlphaFoldDB" id="A0A0V0QLL2"/>
<comment type="caution">
    <text evidence="6">The sequence shown here is derived from an EMBL/GenBank/DDBJ whole genome shotgun (WGS) entry which is preliminary data.</text>
</comment>
<keyword evidence="1" id="KW-0436">Ligase</keyword>